<sequence>MYYKTGLLLVLILCVSVDARIFFPHNGSPFMINTKTSKTAIACASKIMLHPEFALVYWLLKNETNIYFPEDVSSDIEETPTTVRNMTKGGWEITTPILIHKEAYELVEKYEFICVESTSTGQQRKHIPIQLNKDASTSIS</sequence>
<proteinExistence type="predicted"/>
<dbReference type="Gene3D" id="2.60.40.10">
    <property type="entry name" value="Immunoglobulins"/>
    <property type="match status" value="1"/>
</dbReference>
<dbReference type="Pfam" id="PF05566">
    <property type="entry name" value="Pox_vIL-18BP"/>
    <property type="match status" value="1"/>
</dbReference>
<evidence type="ECO:0000313" key="1">
    <source>
        <dbReference type="EMBL" id="QWY26490.1"/>
    </source>
</evidence>
<organism evidence="1">
    <name type="scientific">Ranid herpesvirus 4</name>
    <dbReference type="NCBI Taxonomy" id="2849006"/>
    <lineage>
        <taxon>Viruses</taxon>
        <taxon>Duplodnaviria</taxon>
        <taxon>Heunggongvirae</taxon>
        <taxon>Peploviricota</taxon>
        <taxon>Herviviricetes</taxon>
        <taxon>Herpesvirales</taxon>
    </lineage>
</organism>
<protein>
    <submittedName>
        <fullName evidence="1">Uncharacterized protein</fullName>
    </submittedName>
</protein>
<dbReference type="EMBL" id="MZ244210">
    <property type="protein sequence ID" value="QWY26490.1"/>
    <property type="molecule type" value="Genomic_DNA"/>
</dbReference>
<name>A0A8F3CIK5_9VIRU</name>
<dbReference type="InterPro" id="IPR008791">
    <property type="entry name" value="Orthopox_IL18-bd"/>
</dbReference>
<reference evidence="1" key="1">
    <citation type="journal article" date="2021" name="Viruses">
        <title>Discovery and Characterization of Actively Replicating DNA and Retro-Transcribing Viruses in Lower Vertebrate Hosts Based on RNA Sequencing.</title>
        <authorList>
            <person name="Chen X.X."/>
            <person name="Wu W.C."/>
            <person name="Shi M."/>
        </authorList>
    </citation>
    <scope>NUCLEOTIDE SEQUENCE</scope>
    <source>
        <strain evidence="1">Cxx6</strain>
    </source>
</reference>
<accession>A0A8F3CIK5</accession>
<reference evidence="1" key="2">
    <citation type="submission" date="2021-04" db="EMBL/GenBank/DDBJ databases">
        <authorList>
            <person name="Chen X."/>
            <person name="Shi M."/>
            <person name="Wu W."/>
        </authorList>
    </citation>
    <scope>NUCLEOTIDE SEQUENCE</scope>
    <source>
        <strain evidence="1">Cxx6</strain>
    </source>
</reference>
<dbReference type="InterPro" id="IPR013783">
    <property type="entry name" value="Ig-like_fold"/>
</dbReference>